<keyword evidence="3" id="KW-0378">Hydrolase</keyword>
<dbReference type="PRINTS" id="PR00725">
    <property type="entry name" value="DADACBPTASE1"/>
</dbReference>
<dbReference type="GO" id="GO:0009252">
    <property type="term" value="P:peptidoglycan biosynthetic process"/>
    <property type="evidence" value="ECO:0007669"/>
    <property type="project" value="UniProtKB-KW"/>
</dbReference>
<feature type="binding site" evidence="8">
    <location>
        <position position="204"/>
    </location>
    <ligand>
        <name>substrate</name>
    </ligand>
</feature>
<accession>A0A1I2MYA2</accession>
<dbReference type="AlphaFoldDB" id="A0A1I2MYA2"/>
<comment type="similarity">
    <text evidence="1 9">Belongs to the peptidase S11 family.</text>
</comment>
<sequence>MAVMCVFFSARLQAAMPYIVVEAQSGAVIDQVDADVPWYPASLTKLMTLYLTFQSLKKQQISLNTVLVVSAKASRQPPMKLGARRGDKITVRKAIQALATVSSNDIAVVLAEAISGSEKKFAESMSKQARVLGMKDSVFKNATGLPNADQISSARDLAILARRLLLDFPEYYHFFSNRTVEYKETTFVSHNGFLNSYPGADGFKTGYTCGSGYNLVASASNKGNRLIVVVLGAKSSKQRGRRVKELMNKGFKADTDAPGLKLLGLRGSVSVRLEAPAVIHGSHCQSL</sequence>
<keyword evidence="4" id="KW-0133">Cell shape</keyword>
<dbReference type="GO" id="GO:0009002">
    <property type="term" value="F:serine-type D-Ala-D-Ala carboxypeptidase activity"/>
    <property type="evidence" value="ECO:0007669"/>
    <property type="project" value="InterPro"/>
</dbReference>
<feature type="active site" description="Proton acceptor" evidence="7">
    <location>
        <position position="45"/>
    </location>
</feature>
<dbReference type="GO" id="GO:0071555">
    <property type="term" value="P:cell wall organization"/>
    <property type="evidence" value="ECO:0007669"/>
    <property type="project" value="UniProtKB-KW"/>
</dbReference>
<dbReference type="Proteomes" id="UP000198623">
    <property type="component" value="Unassembled WGS sequence"/>
</dbReference>
<dbReference type="EMBL" id="FOOU01000002">
    <property type="protein sequence ID" value="SFF94306.1"/>
    <property type="molecule type" value="Genomic_DNA"/>
</dbReference>
<evidence type="ECO:0000256" key="3">
    <source>
        <dbReference type="ARBA" id="ARBA00022801"/>
    </source>
</evidence>
<feature type="domain" description="Peptidase S11 D-alanyl-D-alanine carboxypeptidase A N-terminal" evidence="10">
    <location>
        <begin position="14"/>
        <end position="234"/>
    </location>
</feature>
<dbReference type="Gene3D" id="3.40.710.10">
    <property type="entry name" value="DD-peptidase/beta-lactamase superfamily"/>
    <property type="match status" value="1"/>
</dbReference>
<evidence type="ECO:0000256" key="5">
    <source>
        <dbReference type="ARBA" id="ARBA00022984"/>
    </source>
</evidence>
<keyword evidence="12" id="KW-1185">Reference proteome</keyword>
<evidence type="ECO:0000256" key="9">
    <source>
        <dbReference type="RuleBase" id="RU004016"/>
    </source>
</evidence>
<evidence type="ECO:0000256" key="1">
    <source>
        <dbReference type="ARBA" id="ARBA00007164"/>
    </source>
</evidence>
<dbReference type="GO" id="GO:0006508">
    <property type="term" value="P:proteolysis"/>
    <property type="evidence" value="ECO:0007669"/>
    <property type="project" value="InterPro"/>
</dbReference>
<reference evidence="12" key="1">
    <citation type="submission" date="2016-10" db="EMBL/GenBank/DDBJ databases">
        <authorList>
            <person name="Varghese N."/>
            <person name="Submissions S."/>
        </authorList>
    </citation>
    <scope>NUCLEOTIDE SEQUENCE [LARGE SCALE GENOMIC DNA]</scope>
    <source>
        <strain evidence="12">CGMCC 1.10971</strain>
    </source>
</reference>
<dbReference type="SUPFAM" id="SSF56601">
    <property type="entry name" value="beta-lactamase/transpeptidase-like"/>
    <property type="match status" value="1"/>
</dbReference>
<dbReference type="InterPro" id="IPR001967">
    <property type="entry name" value="Peptidase_S11_N"/>
</dbReference>
<proteinExistence type="inferred from homology"/>
<evidence type="ECO:0000313" key="12">
    <source>
        <dbReference type="Proteomes" id="UP000198623"/>
    </source>
</evidence>
<evidence type="ECO:0000256" key="8">
    <source>
        <dbReference type="PIRSR" id="PIRSR618044-2"/>
    </source>
</evidence>
<evidence type="ECO:0000256" key="7">
    <source>
        <dbReference type="PIRSR" id="PIRSR618044-1"/>
    </source>
</evidence>
<dbReference type="Pfam" id="PF00768">
    <property type="entry name" value="Peptidase_S11"/>
    <property type="match status" value="1"/>
</dbReference>
<organism evidence="11 12">
    <name type="scientific">Neptunomonas qingdaonensis</name>
    <dbReference type="NCBI Taxonomy" id="1045558"/>
    <lineage>
        <taxon>Bacteria</taxon>
        <taxon>Pseudomonadati</taxon>
        <taxon>Pseudomonadota</taxon>
        <taxon>Gammaproteobacteria</taxon>
        <taxon>Oceanospirillales</taxon>
        <taxon>Oceanospirillaceae</taxon>
        <taxon>Neptunomonas</taxon>
    </lineage>
</organism>
<dbReference type="PANTHER" id="PTHR21581:SF6">
    <property type="entry name" value="TRAFFICKING PROTEIN PARTICLE COMPLEX SUBUNIT 12"/>
    <property type="match status" value="1"/>
</dbReference>
<keyword evidence="5" id="KW-0573">Peptidoglycan synthesis</keyword>
<dbReference type="STRING" id="1045558.SAMN05216175_10257"/>
<evidence type="ECO:0000256" key="4">
    <source>
        <dbReference type="ARBA" id="ARBA00022960"/>
    </source>
</evidence>
<evidence type="ECO:0000313" key="11">
    <source>
        <dbReference type="EMBL" id="SFF94306.1"/>
    </source>
</evidence>
<evidence type="ECO:0000256" key="6">
    <source>
        <dbReference type="ARBA" id="ARBA00023316"/>
    </source>
</evidence>
<feature type="active site" description="Acyl-ester intermediate" evidence="7">
    <location>
        <position position="42"/>
    </location>
</feature>
<keyword evidence="2" id="KW-0732">Signal</keyword>
<keyword evidence="11" id="KW-0645">Protease</keyword>
<protein>
    <submittedName>
        <fullName evidence="11">D-alanyl-D-alanine carboxypeptidase</fullName>
    </submittedName>
</protein>
<evidence type="ECO:0000256" key="2">
    <source>
        <dbReference type="ARBA" id="ARBA00022729"/>
    </source>
</evidence>
<keyword evidence="11" id="KW-0121">Carboxypeptidase</keyword>
<name>A0A1I2MYA2_9GAMM</name>
<feature type="active site" evidence="7">
    <location>
        <position position="102"/>
    </location>
</feature>
<keyword evidence="6" id="KW-0961">Cell wall biogenesis/degradation</keyword>
<evidence type="ECO:0000259" key="10">
    <source>
        <dbReference type="Pfam" id="PF00768"/>
    </source>
</evidence>
<gene>
    <name evidence="11" type="ORF">SAMN05216175_10257</name>
</gene>
<dbReference type="PANTHER" id="PTHR21581">
    <property type="entry name" value="D-ALANYL-D-ALANINE CARBOXYPEPTIDASE"/>
    <property type="match status" value="1"/>
</dbReference>
<dbReference type="InterPro" id="IPR018044">
    <property type="entry name" value="Peptidase_S11"/>
</dbReference>
<dbReference type="GO" id="GO:0008360">
    <property type="term" value="P:regulation of cell shape"/>
    <property type="evidence" value="ECO:0007669"/>
    <property type="project" value="UniProtKB-KW"/>
</dbReference>
<dbReference type="InterPro" id="IPR012338">
    <property type="entry name" value="Beta-lactam/transpept-like"/>
</dbReference>